<reference evidence="9" key="1">
    <citation type="submission" date="2022-06" db="EMBL/GenBank/DDBJ databases">
        <title>Genomic Encyclopedia of Archaeal and Bacterial Type Strains, Phase II (KMG-II): from individual species to whole genera.</title>
        <authorList>
            <person name="Goeker M."/>
        </authorList>
    </citation>
    <scope>NUCLEOTIDE SEQUENCE</scope>
    <source>
        <strain evidence="9">DSM 43935</strain>
    </source>
</reference>
<dbReference type="PANTHER" id="PTHR43775">
    <property type="entry name" value="FATTY ACID SYNTHASE"/>
    <property type="match status" value="1"/>
</dbReference>
<keyword evidence="4" id="KW-0677">Repeat</keyword>
<dbReference type="Gene3D" id="3.30.70.3290">
    <property type="match status" value="1"/>
</dbReference>
<dbReference type="PROSITE" id="PS00606">
    <property type="entry name" value="KS3_1"/>
    <property type="match status" value="1"/>
</dbReference>
<dbReference type="Pfam" id="PF00550">
    <property type="entry name" value="PP-binding"/>
    <property type="match status" value="1"/>
</dbReference>
<accession>A0AAE3GLM2</accession>
<keyword evidence="10" id="KW-1185">Reference proteome</keyword>
<dbReference type="Gene3D" id="3.40.50.720">
    <property type="entry name" value="NAD(P)-binding Rossmann-like Domain"/>
    <property type="match status" value="1"/>
</dbReference>
<feature type="non-terminal residue" evidence="9">
    <location>
        <position position="1175"/>
    </location>
</feature>
<dbReference type="EMBL" id="JAMTCK010000046">
    <property type="protein sequence ID" value="MCP2170506.1"/>
    <property type="molecule type" value="Genomic_DNA"/>
</dbReference>
<dbReference type="SMART" id="SM00823">
    <property type="entry name" value="PKS_PP"/>
    <property type="match status" value="1"/>
</dbReference>
<dbReference type="PROSITE" id="PS50075">
    <property type="entry name" value="CARRIER"/>
    <property type="match status" value="1"/>
</dbReference>
<dbReference type="InterPro" id="IPR006162">
    <property type="entry name" value="Ppantetheine_attach_site"/>
</dbReference>
<dbReference type="InterPro" id="IPR036291">
    <property type="entry name" value="NAD(P)-bd_dom_sf"/>
</dbReference>
<feature type="domain" description="Carrier" evidence="6">
    <location>
        <begin position="804"/>
        <end position="879"/>
    </location>
</feature>
<feature type="region of interest" description="C-terminal hotdog fold" evidence="5">
    <location>
        <begin position="193"/>
        <end position="328"/>
    </location>
</feature>
<dbReference type="InterPro" id="IPR020807">
    <property type="entry name" value="PKS_DH"/>
</dbReference>
<dbReference type="InterPro" id="IPR018201">
    <property type="entry name" value="Ketoacyl_synth_AS"/>
</dbReference>
<feature type="active site" description="Proton donor; for dehydratase activity" evidence="5">
    <location>
        <position position="252"/>
    </location>
</feature>
<name>A0AAE3GLM2_9PSEU</name>
<dbReference type="Gene3D" id="3.10.129.110">
    <property type="entry name" value="Polyketide synthase dehydratase"/>
    <property type="match status" value="1"/>
</dbReference>
<dbReference type="InterPro" id="IPR050091">
    <property type="entry name" value="PKS_NRPS_Biosynth_Enz"/>
</dbReference>
<evidence type="ECO:0000256" key="4">
    <source>
        <dbReference type="ARBA" id="ARBA00022737"/>
    </source>
</evidence>
<dbReference type="SUPFAM" id="SSF47336">
    <property type="entry name" value="ACP-like"/>
    <property type="match status" value="1"/>
</dbReference>
<dbReference type="SUPFAM" id="SSF51735">
    <property type="entry name" value="NAD(P)-binding Rossmann-fold domains"/>
    <property type="match status" value="2"/>
</dbReference>
<dbReference type="Pfam" id="PF08659">
    <property type="entry name" value="KR"/>
    <property type="match status" value="1"/>
</dbReference>
<dbReference type="Gene3D" id="3.40.47.10">
    <property type="match status" value="1"/>
</dbReference>
<dbReference type="InterPro" id="IPR020806">
    <property type="entry name" value="PKS_PP-bd"/>
</dbReference>
<dbReference type="InterPro" id="IPR036736">
    <property type="entry name" value="ACP-like_sf"/>
</dbReference>
<evidence type="ECO:0000256" key="5">
    <source>
        <dbReference type="PROSITE-ProRule" id="PRU01363"/>
    </source>
</evidence>
<keyword evidence="2" id="KW-0597">Phosphoprotein</keyword>
<dbReference type="Pfam" id="PF22953">
    <property type="entry name" value="SpnB_Rossmann"/>
    <property type="match status" value="1"/>
</dbReference>
<dbReference type="Pfam" id="PF21089">
    <property type="entry name" value="PKS_DH_N"/>
    <property type="match status" value="1"/>
</dbReference>
<evidence type="ECO:0000256" key="2">
    <source>
        <dbReference type="ARBA" id="ARBA00022553"/>
    </source>
</evidence>
<dbReference type="SMART" id="SM01294">
    <property type="entry name" value="PKS_PP_betabranch"/>
    <property type="match status" value="1"/>
</dbReference>
<dbReference type="InterPro" id="IPR049552">
    <property type="entry name" value="PKS_DH_N"/>
</dbReference>
<dbReference type="CDD" id="cd08956">
    <property type="entry name" value="KR_3_FAS_SDR_x"/>
    <property type="match status" value="1"/>
</dbReference>
<dbReference type="InterPro" id="IPR014030">
    <property type="entry name" value="Ketoacyl_synth_N"/>
</dbReference>
<evidence type="ECO:0000313" key="10">
    <source>
        <dbReference type="Proteomes" id="UP001206128"/>
    </source>
</evidence>
<gene>
    <name evidence="9" type="ORF">LX83_007397</name>
</gene>
<dbReference type="PROSITE" id="PS52004">
    <property type="entry name" value="KS3_2"/>
    <property type="match status" value="1"/>
</dbReference>
<feature type="non-terminal residue" evidence="9">
    <location>
        <position position="1"/>
    </location>
</feature>
<dbReference type="Pfam" id="PF14765">
    <property type="entry name" value="PS-DH"/>
    <property type="match status" value="1"/>
</dbReference>
<dbReference type="PROSITE" id="PS52019">
    <property type="entry name" value="PKS_MFAS_DH"/>
    <property type="match status" value="1"/>
</dbReference>
<feature type="domain" description="Ketosynthase family 3 (KS3)" evidence="7">
    <location>
        <begin position="903"/>
        <end position="1175"/>
    </location>
</feature>
<dbReference type="SMART" id="SM00825">
    <property type="entry name" value="PKS_KS"/>
    <property type="match status" value="1"/>
</dbReference>
<evidence type="ECO:0000259" key="6">
    <source>
        <dbReference type="PROSITE" id="PS50075"/>
    </source>
</evidence>
<dbReference type="InterPro" id="IPR049551">
    <property type="entry name" value="PKS_DH_C"/>
</dbReference>
<dbReference type="SMART" id="SM00822">
    <property type="entry name" value="PKS_KR"/>
    <property type="match status" value="1"/>
</dbReference>
<dbReference type="InterPro" id="IPR055123">
    <property type="entry name" value="SpnB-like_Rossmann"/>
</dbReference>
<dbReference type="GO" id="GO:0031177">
    <property type="term" value="F:phosphopantetheine binding"/>
    <property type="evidence" value="ECO:0007669"/>
    <property type="project" value="InterPro"/>
</dbReference>
<protein>
    <submittedName>
        <fullName evidence="9">Phosphopantetheine attachment site</fullName>
    </submittedName>
</protein>
<dbReference type="SMART" id="SM00826">
    <property type="entry name" value="PKS_DH"/>
    <property type="match status" value="1"/>
</dbReference>
<evidence type="ECO:0000259" key="8">
    <source>
        <dbReference type="PROSITE" id="PS52019"/>
    </source>
</evidence>
<dbReference type="GO" id="GO:0004315">
    <property type="term" value="F:3-oxoacyl-[acyl-carrier-protein] synthase activity"/>
    <property type="evidence" value="ECO:0007669"/>
    <property type="project" value="InterPro"/>
</dbReference>
<dbReference type="PROSITE" id="PS00012">
    <property type="entry name" value="PHOSPHOPANTETHEINE"/>
    <property type="match status" value="1"/>
</dbReference>
<evidence type="ECO:0000259" key="7">
    <source>
        <dbReference type="PROSITE" id="PS52004"/>
    </source>
</evidence>
<evidence type="ECO:0000313" key="9">
    <source>
        <dbReference type="EMBL" id="MCP2170506.1"/>
    </source>
</evidence>
<dbReference type="GO" id="GO:0004312">
    <property type="term" value="F:fatty acid synthase activity"/>
    <property type="evidence" value="ECO:0007669"/>
    <property type="project" value="TreeGrafter"/>
</dbReference>
<dbReference type="GO" id="GO:0006633">
    <property type="term" value="P:fatty acid biosynthetic process"/>
    <property type="evidence" value="ECO:0007669"/>
    <property type="project" value="InterPro"/>
</dbReference>
<comment type="caution">
    <text evidence="9">The sequence shown here is derived from an EMBL/GenBank/DDBJ whole genome shotgun (WGS) entry which is preliminary data.</text>
</comment>
<dbReference type="InterPro" id="IPR057326">
    <property type="entry name" value="KR_dom"/>
</dbReference>
<dbReference type="Proteomes" id="UP001206128">
    <property type="component" value="Unassembled WGS sequence"/>
</dbReference>
<dbReference type="InterPro" id="IPR042104">
    <property type="entry name" value="PKS_dehydratase_sf"/>
</dbReference>
<dbReference type="Gene3D" id="1.10.1200.10">
    <property type="entry name" value="ACP-like"/>
    <property type="match status" value="1"/>
</dbReference>
<evidence type="ECO:0000256" key="1">
    <source>
        <dbReference type="ARBA" id="ARBA00022450"/>
    </source>
</evidence>
<dbReference type="FunFam" id="1.10.1200.10:FF:000007">
    <property type="entry name" value="Probable polyketide synthase pks17"/>
    <property type="match status" value="1"/>
</dbReference>
<feature type="domain" description="PKS/mFAS DH" evidence="8">
    <location>
        <begin position="59"/>
        <end position="328"/>
    </location>
</feature>
<dbReference type="Pfam" id="PF00109">
    <property type="entry name" value="ketoacyl-synt"/>
    <property type="match status" value="1"/>
</dbReference>
<feature type="region of interest" description="N-terminal hotdog fold" evidence="5">
    <location>
        <begin position="59"/>
        <end position="181"/>
    </location>
</feature>
<dbReference type="InterPro" id="IPR020841">
    <property type="entry name" value="PKS_Beta-ketoAc_synthase_dom"/>
</dbReference>
<dbReference type="InterPro" id="IPR009081">
    <property type="entry name" value="PP-bd_ACP"/>
</dbReference>
<dbReference type="PANTHER" id="PTHR43775:SF51">
    <property type="entry name" value="INACTIVE PHENOLPHTHIOCEROL SYNTHESIS POLYKETIDE SYNTHASE TYPE I PKS1-RELATED"/>
    <property type="match status" value="1"/>
</dbReference>
<dbReference type="InterPro" id="IPR049900">
    <property type="entry name" value="PKS_mFAS_DH"/>
</dbReference>
<dbReference type="AlphaFoldDB" id="A0AAE3GLM2"/>
<dbReference type="SUPFAM" id="SSF53901">
    <property type="entry name" value="Thiolase-like"/>
    <property type="match status" value="1"/>
</dbReference>
<dbReference type="InterPro" id="IPR016039">
    <property type="entry name" value="Thiolase-like"/>
</dbReference>
<dbReference type="RefSeq" id="WP_301329596.1">
    <property type="nucleotide sequence ID" value="NZ_JAMTCK010000046.1"/>
</dbReference>
<dbReference type="CDD" id="cd00833">
    <property type="entry name" value="PKS"/>
    <property type="match status" value="1"/>
</dbReference>
<evidence type="ECO:0000256" key="3">
    <source>
        <dbReference type="ARBA" id="ARBA00022679"/>
    </source>
</evidence>
<feature type="active site" description="Proton acceptor; for dehydratase activity" evidence="5">
    <location>
        <position position="91"/>
    </location>
</feature>
<organism evidence="9 10">
    <name type="scientific">Goodfellowiella coeruleoviolacea</name>
    <dbReference type="NCBI Taxonomy" id="334858"/>
    <lineage>
        <taxon>Bacteria</taxon>
        <taxon>Bacillati</taxon>
        <taxon>Actinomycetota</taxon>
        <taxon>Actinomycetes</taxon>
        <taxon>Pseudonocardiales</taxon>
        <taxon>Pseudonocardiaceae</taxon>
        <taxon>Goodfellowiella</taxon>
    </lineage>
</organism>
<proteinExistence type="predicted"/>
<sequence length="1175" mass="122761">LTALAEAHVHGAKINWPAFFPNARRTDLPTYPFHGHHYWLQTTGPVSDFGAAGLRASNHALLAATVELADDDGLLLTGTLSTQDHPWLLDHAVHDLVLLPGTAMVDLALHAGEQVGYDRLAELTLHAPLVLPESAAVRVQVSVHAPDEAGHRRVAIYSKVDDADVWTRHATGSLATAAQPPAERLAEWPPPHATELDLTGFYERMADLGFAYGPAFQGLRAAFARGEEIFAEVSLGDEEREQPFTVHPALLDAALHGMVLGVVGMGRGILPFSFAGVQLHAAGASTVRVRLSPSGNDGVSVLVADPDGLPVASIDTLTLRAVAREHLRGARHNSLFRVDWSPLPVDRTEASRSRRWALVGDTASPVAAATPAQNSYADLAELLDAVRAGLPVPDVVVVTCPVPRDQLTSAAHSTVHTVLRQLRSWLADQACATAQLVFLTEGALATRPDEDVPALALAPVWGLVRTAQTENPDRFVLIDVDGADESYRVLPGAIATGEPQLAVRAGTVLVPRLTRVALAEAVPRPVFRPGPSTEAGSAGTVLITGGTGTLGHLVARHLVVEHGVRSLVLASRGGGDASELVGLGARVRVVACDVADRGALAGLLDEIPELTAVIHAAGVLDDGVVSALTEEQVDRVLRSKVDGAVNLHELTEDRELSAFVLFSSAAGLLGSAGQANYAAANAFLDALAQHRRARGRVATSLAWGFWEQRSGMTSHLDAADRARMARSGIAALSTAEALELFDTGTALPDAVVAPLRVRPVVGDAVVPVLLRGLVRPTSRRVARSGDGAGLADRLAAMPAADQQQVLLDLVRGNAAAVLGHDTPAAIPAGRAFKELGFDSLTAVELRNRLASATGTRLPATAVFDHPTPAALADHLRTELLGGGAAPHAAGVPARSGGGVRPADDPIAIVAMACRFPGEVASPEDLWQLVTEGRDAVSGFPTDRGWDLAELYDPDPDKPGRSYARDGAFLHDATEFDATMFGVSPREAVAMDPQQRLLLEVAWEAVERAGIDPATLRGTLTGVYVGAMQNNYASGITPVPDGLEAHLVTGNTGSVASGRIAYFLGLEGPAVTVDTACSSSLVALHLAAQALRQGECSLALVGGVAVIATPEPFVAFSRQRALAPDGRCKPFAAAADGTGWGEGVGVLLVERLSDARANGHEVLAVVRGSAVNSDGA</sequence>
<dbReference type="InterPro" id="IPR013968">
    <property type="entry name" value="PKS_KR"/>
</dbReference>
<keyword evidence="1" id="KW-0596">Phosphopantetheine</keyword>
<keyword evidence="3" id="KW-0808">Transferase</keyword>